<gene>
    <name evidence="1" type="ORF">E7101_05640</name>
</gene>
<comment type="caution">
    <text evidence="1">The sequence shown here is derived from an EMBL/GenBank/DDBJ whole genome shotgun (WGS) entry which is preliminary data.</text>
</comment>
<dbReference type="Proteomes" id="UP000806522">
    <property type="component" value="Unassembled WGS sequence"/>
</dbReference>
<name>A0A9D5P402_XYLRU</name>
<accession>A0A9D5P402</accession>
<evidence type="ECO:0008006" key="3">
    <source>
        <dbReference type="Google" id="ProtNLM"/>
    </source>
</evidence>
<dbReference type="SUPFAM" id="SSF53756">
    <property type="entry name" value="UDP-Glycosyltransferase/glycogen phosphorylase"/>
    <property type="match status" value="1"/>
</dbReference>
<evidence type="ECO:0000313" key="1">
    <source>
        <dbReference type="EMBL" id="MBE6270418.1"/>
    </source>
</evidence>
<evidence type="ECO:0000313" key="2">
    <source>
        <dbReference type="Proteomes" id="UP000806522"/>
    </source>
</evidence>
<proteinExistence type="predicted"/>
<dbReference type="Pfam" id="PF05159">
    <property type="entry name" value="Capsule_synth"/>
    <property type="match status" value="1"/>
</dbReference>
<organism evidence="1 2">
    <name type="scientific">Xylanibacter ruminicola</name>
    <name type="common">Prevotella ruminicola</name>
    <dbReference type="NCBI Taxonomy" id="839"/>
    <lineage>
        <taxon>Bacteria</taxon>
        <taxon>Pseudomonadati</taxon>
        <taxon>Bacteroidota</taxon>
        <taxon>Bacteroidia</taxon>
        <taxon>Bacteroidales</taxon>
        <taxon>Prevotellaceae</taxon>
        <taxon>Xylanibacter</taxon>
    </lineage>
</organism>
<dbReference type="AlphaFoldDB" id="A0A9D5P402"/>
<dbReference type="EMBL" id="SUYC01000005">
    <property type="protein sequence ID" value="MBE6270418.1"/>
    <property type="molecule type" value="Genomic_DNA"/>
</dbReference>
<sequence>MRAVYVCCIADPYIDVAIRLKKEKGIEPIYWISDLDSTHGDVENLVKKEFPEITYQRYYDAWHGVFPREIENASHEEGIEIDFLKKFYNEELQSLSMMDRMDYDRKSFNMMERERFFLSLVRKWMAFFKLYKPDIVIASNNPHRVFDHVLYLVCKYKGIPYITSMYTQMVGRMFMLEDFRKPNIIGEIMDEAYAQNLGKEIDVTLLPRDIQDNYNRLHKDYKDAKPYYMNSFDKLNSKNKNYFFLMRRFISDHNLLIGEDKILKGQKHTIYKEGKRSPEEWNFSLWEWYSMRKGADKYKKSLFNHYNAISEEAPLDVPYVAFFLHYQPEENTCPNAGMFANQYLCILSLLRSLPDNVMIYVKEHPHQFMSHMQGQTKRIKEFYDDLAAIPRVKLINFSMDSFSLMANAMAVATVAGTAGWEAAVKGKPVIVYGMSWYERMKGVMRVTDDESAKHVYEFIQNYKFDNQAVLAYLYTFAQKSYTGYNYKGYKELTGYSHEESVENIYNALNAVIFKNSK</sequence>
<dbReference type="GO" id="GO:0000271">
    <property type="term" value="P:polysaccharide biosynthetic process"/>
    <property type="evidence" value="ECO:0007669"/>
    <property type="project" value="InterPro"/>
</dbReference>
<dbReference type="GO" id="GO:0015774">
    <property type="term" value="P:polysaccharide transport"/>
    <property type="evidence" value="ECO:0007669"/>
    <property type="project" value="InterPro"/>
</dbReference>
<reference evidence="1" key="1">
    <citation type="submission" date="2019-04" db="EMBL/GenBank/DDBJ databases">
        <title>Evolution of Biomass-Degrading Anaerobic Consortia Revealed by Metagenomics.</title>
        <authorList>
            <person name="Peng X."/>
        </authorList>
    </citation>
    <scope>NUCLEOTIDE SEQUENCE</scope>
    <source>
        <strain evidence="1">SIG140</strain>
    </source>
</reference>
<dbReference type="InterPro" id="IPR007833">
    <property type="entry name" value="Capsule_polysaccharide_synth"/>
</dbReference>
<protein>
    <recommendedName>
        <fullName evidence="3">Capsule polysaccharide biosynthesis protein</fullName>
    </recommendedName>
</protein>